<evidence type="ECO:0000313" key="3">
    <source>
        <dbReference type="Proteomes" id="UP000005938"/>
    </source>
</evidence>
<feature type="chain" id="PRO_5003635144" evidence="1">
    <location>
        <begin position="24"/>
        <end position="180"/>
    </location>
</feature>
<sequence length="180" mass="20050">MKPLITMALICLFTAFSTTNAIAQKFPSIDKSPHDISYYRADRNAPPTMKIVYGRPLKNGRTIFGGIIPYDKVWRTGANEATEITFYKDVVFGGQAVKAGTYSLFTIPGKKEWTFILNKDLDIWGAYSYKEDLDVARVVVPVEKLEDTIEAFSITFSGSESGVDLVLGWDTTKTSVTIEL</sequence>
<keyword evidence="3" id="KW-1185">Reference proteome</keyword>
<feature type="signal peptide" evidence="1">
    <location>
        <begin position="1"/>
        <end position="23"/>
    </location>
</feature>
<protein>
    <submittedName>
        <fullName evidence="2">Periplasmic protein</fullName>
    </submittedName>
</protein>
<evidence type="ECO:0000256" key="1">
    <source>
        <dbReference type="SAM" id="SignalP"/>
    </source>
</evidence>
<dbReference type="PATRIC" id="fig|946077.3.peg.1666"/>
<dbReference type="InterPro" id="IPR021314">
    <property type="entry name" value="DUF2911"/>
</dbReference>
<dbReference type="OrthoDB" id="187854at2"/>
<dbReference type="eggNOG" id="COG0457">
    <property type="taxonomic scope" value="Bacteria"/>
</dbReference>
<reference evidence="2 3" key="1">
    <citation type="journal article" date="2012" name="J. Bacteriol.">
        <title>Genome Sequence of the Halotolerant Bacterium Imtechella halotolerans K1T.</title>
        <authorList>
            <person name="Kumar S."/>
            <person name="Vikram S."/>
            <person name="Subramanian S."/>
            <person name="Raghava G.P."/>
            <person name="Pinnaka A.K."/>
        </authorList>
    </citation>
    <scope>NUCLEOTIDE SEQUENCE [LARGE SCALE GENOMIC DNA]</scope>
    <source>
        <strain evidence="2 3">K1</strain>
    </source>
</reference>
<comment type="caution">
    <text evidence="2">The sequence shown here is derived from an EMBL/GenBank/DDBJ whole genome shotgun (WGS) entry which is preliminary data.</text>
</comment>
<dbReference type="STRING" id="946077.W5A_08222"/>
<name>I0WDN5_9FLAO</name>
<keyword evidence="1" id="KW-0732">Signal</keyword>
<dbReference type="Proteomes" id="UP000005938">
    <property type="component" value="Unassembled WGS sequence"/>
</dbReference>
<dbReference type="AlphaFoldDB" id="I0WDN5"/>
<accession>I0WDN5</accession>
<dbReference type="Pfam" id="PF11138">
    <property type="entry name" value="DUF2911"/>
    <property type="match status" value="1"/>
</dbReference>
<proteinExistence type="predicted"/>
<dbReference type="RefSeq" id="WP_008239376.1">
    <property type="nucleotide sequence ID" value="NZ_AJJU01000010.1"/>
</dbReference>
<organism evidence="2 3">
    <name type="scientific">Imtechella halotolerans K1</name>
    <dbReference type="NCBI Taxonomy" id="946077"/>
    <lineage>
        <taxon>Bacteria</taxon>
        <taxon>Pseudomonadati</taxon>
        <taxon>Bacteroidota</taxon>
        <taxon>Flavobacteriia</taxon>
        <taxon>Flavobacteriales</taxon>
        <taxon>Flavobacteriaceae</taxon>
        <taxon>Imtechella</taxon>
    </lineage>
</organism>
<gene>
    <name evidence="2" type="ORF">W5A_08222</name>
</gene>
<evidence type="ECO:0000313" key="2">
    <source>
        <dbReference type="EMBL" id="EID74501.1"/>
    </source>
</evidence>
<dbReference type="EMBL" id="AJJU01000010">
    <property type="protein sequence ID" value="EID74501.1"/>
    <property type="molecule type" value="Genomic_DNA"/>
</dbReference>